<keyword evidence="6 7" id="KW-0472">Membrane</keyword>
<dbReference type="GO" id="GO:0016020">
    <property type="term" value="C:membrane"/>
    <property type="evidence" value="ECO:0007669"/>
    <property type="project" value="UniProtKB-SubCell"/>
</dbReference>
<evidence type="ECO:0000256" key="5">
    <source>
        <dbReference type="ARBA" id="ARBA00022989"/>
    </source>
</evidence>
<feature type="transmembrane region" description="Helical" evidence="7">
    <location>
        <begin position="94"/>
        <end position="115"/>
    </location>
</feature>
<evidence type="ECO:0000256" key="3">
    <source>
        <dbReference type="ARBA" id="ARBA00022475"/>
    </source>
</evidence>
<keyword evidence="4 7" id="KW-0812">Transmembrane</keyword>
<feature type="transmembrane region" description="Helical" evidence="7">
    <location>
        <begin position="271"/>
        <end position="290"/>
    </location>
</feature>
<dbReference type="KEGG" id="cser:CCO03_02900"/>
<dbReference type="RefSeq" id="WP_087277022.1">
    <property type="nucleotide sequence ID" value="NZ_CP021455.1"/>
</dbReference>
<gene>
    <name evidence="8" type="ORF">CCO03_02900</name>
</gene>
<evidence type="ECO:0000313" key="8">
    <source>
        <dbReference type="EMBL" id="ARU03771.1"/>
    </source>
</evidence>
<feature type="transmembrane region" description="Helical" evidence="7">
    <location>
        <begin position="127"/>
        <end position="147"/>
    </location>
</feature>
<dbReference type="OrthoDB" id="3435874at2"/>
<dbReference type="PANTHER" id="PTHR36838:SF3">
    <property type="entry name" value="TRANSPORTER AUXIN EFFLUX CARRIER EC FAMILY"/>
    <property type="match status" value="1"/>
</dbReference>
<evidence type="ECO:0000256" key="2">
    <source>
        <dbReference type="ARBA" id="ARBA00022448"/>
    </source>
</evidence>
<feature type="transmembrane region" description="Helical" evidence="7">
    <location>
        <begin position="6"/>
        <end position="22"/>
    </location>
</feature>
<evidence type="ECO:0000256" key="4">
    <source>
        <dbReference type="ARBA" id="ARBA00022692"/>
    </source>
</evidence>
<protein>
    <recommendedName>
        <fullName evidence="10">Transporter</fullName>
    </recommendedName>
</protein>
<sequence>MGAVLAVTLPFFVLVGLGYVAARGRLLPLEAVPGLNAFVLYFALPCMLFQFGAQTPVAQLFDPQVMAVWLSVAAILVGLGCLLGAWAGRSGRDAAFGALVATFPNTGFMGVPLLLGLLGASAAGPTMAAVMLDMVVTSSVCVALAHVGGGGGAQAVRQALRGVARNPMPWAVLAGALASALQWAPPPPVASVVGLLAAAATPVALFSIGAVLWRARQATQWPDGPPAAGARAHLDLWGLVLLKLVLHPLLVALVLYLAMRLGLAMPREVQVTLLLIAALPSAGNVSLLAERFGADNGRVARVILWTTLCAVLSFNLAVWLVLPHGA</sequence>
<dbReference type="EMBL" id="CP021455">
    <property type="protein sequence ID" value="ARU03771.1"/>
    <property type="molecule type" value="Genomic_DNA"/>
</dbReference>
<organism evidence="8 9">
    <name type="scientific">Comamonas serinivorans</name>
    <dbReference type="NCBI Taxonomy" id="1082851"/>
    <lineage>
        <taxon>Bacteria</taxon>
        <taxon>Pseudomonadati</taxon>
        <taxon>Pseudomonadota</taxon>
        <taxon>Betaproteobacteria</taxon>
        <taxon>Burkholderiales</taxon>
        <taxon>Comamonadaceae</taxon>
        <taxon>Comamonas</taxon>
    </lineage>
</organism>
<dbReference type="PANTHER" id="PTHR36838">
    <property type="entry name" value="AUXIN EFFLUX CARRIER FAMILY PROTEIN"/>
    <property type="match status" value="1"/>
</dbReference>
<dbReference type="AlphaFoldDB" id="A0A1Y0EK16"/>
<dbReference type="InterPro" id="IPR004776">
    <property type="entry name" value="Mem_transp_PIN-like"/>
</dbReference>
<name>A0A1Y0EK16_9BURK</name>
<keyword evidence="5 7" id="KW-1133">Transmembrane helix</keyword>
<feature type="transmembrane region" description="Helical" evidence="7">
    <location>
        <begin position="34"/>
        <end position="53"/>
    </location>
</feature>
<accession>A0A1Y0EK16</accession>
<feature type="transmembrane region" description="Helical" evidence="7">
    <location>
        <begin position="302"/>
        <end position="322"/>
    </location>
</feature>
<feature type="transmembrane region" description="Helical" evidence="7">
    <location>
        <begin position="168"/>
        <end position="184"/>
    </location>
</feature>
<evidence type="ECO:0000256" key="6">
    <source>
        <dbReference type="ARBA" id="ARBA00023136"/>
    </source>
</evidence>
<evidence type="ECO:0000256" key="1">
    <source>
        <dbReference type="ARBA" id="ARBA00004141"/>
    </source>
</evidence>
<reference evidence="8 9" key="1">
    <citation type="submission" date="2017-05" db="EMBL/GenBank/DDBJ databases">
        <authorList>
            <person name="Song R."/>
            <person name="Chenine A.L."/>
            <person name="Ruprecht R.M."/>
        </authorList>
    </citation>
    <scope>NUCLEOTIDE SEQUENCE [LARGE SCALE GENOMIC DNA]</scope>
    <source>
        <strain evidence="8 9">DSM 26136</strain>
    </source>
</reference>
<keyword evidence="2" id="KW-0813">Transport</keyword>
<dbReference type="Proteomes" id="UP000196138">
    <property type="component" value="Chromosome"/>
</dbReference>
<keyword evidence="3" id="KW-1003">Cell membrane</keyword>
<dbReference type="GO" id="GO:0055085">
    <property type="term" value="P:transmembrane transport"/>
    <property type="evidence" value="ECO:0007669"/>
    <property type="project" value="InterPro"/>
</dbReference>
<dbReference type="Pfam" id="PF03547">
    <property type="entry name" value="Mem_trans"/>
    <property type="match status" value="1"/>
</dbReference>
<proteinExistence type="predicted"/>
<feature type="transmembrane region" description="Helical" evidence="7">
    <location>
        <begin position="234"/>
        <end position="259"/>
    </location>
</feature>
<evidence type="ECO:0000256" key="7">
    <source>
        <dbReference type="SAM" id="Phobius"/>
    </source>
</evidence>
<evidence type="ECO:0008006" key="10">
    <source>
        <dbReference type="Google" id="ProtNLM"/>
    </source>
</evidence>
<evidence type="ECO:0000313" key="9">
    <source>
        <dbReference type="Proteomes" id="UP000196138"/>
    </source>
</evidence>
<comment type="subcellular location">
    <subcellularLocation>
        <location evidence="1">Membrane</location>
        <topology evidence="1">Multi-pass membrane protein</topology>
    </subcellularLocation>
</comment>
<keyword evidence="9" id="KW-1185">Reference proteome</keyword>
<feature type="transmembrane region" description="Helical" evidence="7">
    <location>
        <begin position="65"/>
        <end position="87"/>
    </location>
</feature>
<feature type="transmembrane region" description="Helical" evidence="7">
    <location>
        <begin position="190"/>
        <end position="213"/>
    </location>
</feature>